<keyword evidence="5 10" id="KW-0931">ER-Golgi transport</keyword>
<dbReference type="EMBL" id="OVEO01000002">
    <property type="protein sequence ID" value="SPQ93915.1"/>
    <property type="molecule type" value="Genomic_DNA"/>
</dbReference>
<evidence type="ECO:0000259" key="13">
    <source>
        <dbReference type="Pfam" id="PF14806"/>
    </source>
</evidence>
<dbReference type="GO" id="GO:0006888">
    <property type="term" value="P:endoplasmic reticulum to Golgi vesicle-mediated transport"/>
    <property type="evidence" value="ECO:0007669"/>
    <property type="project" value="TreeGrafter"/>
</dbReference>
<evidence type="ECO:0000313" key="14">
    <source>
        <dbReference type="EMBL" id="CEP00591.1"/>
    </source>
</evidence>
<dbReference type="GO" id="GO:0005198">
    <property type="term" value="F:structural molecule activity"/>
    <property type="evidence" value="ECO:0007669"/>
    <property type="project" value="InterPro"/>
</dbReference>
<keyword evidence="9 10" id="KW-0968">Cytoplasmic vesicle</keyword>
<evidence type="ECO:0000259" key="11">
    <source>
        <dbReference type="Pfam" id="PF01602"/>
    </source>
</evidence>
<dbReference type="Pfam" id="PF14806">
    <property type="entry name" value="Coatomer_b_Cpla"/>
    <property type="match status" value="1"/>
</dbReference>
<sequence length="949" mass="104914">MASAVDVQCTVLIHSDDVGSLKSSDIRAKLDSANIDDKKAALKQIILLTLNGEPQRNMLMPVIKSCLQCDDEPLKKILLIFWECIDMTDANGALLPEMILVCNYIRNDLESPNEYIRGSTLRLICKIKHPEILESLIPVITANLEHRHSYVRKNAVLAVFEIYQNFPDLIPDAPDMMVKLLMTEPNMQAKRNAFLMLFHCDTDRAVQYLDSVLPSIPSFGESFQMAVLELVRKVCRGDPAAKAKYIRCIFSLLNSESNTVAYEAANTLLTLSSSPTAVRACVSTLSLLLAAEADHNVKLIILDKLESLQGRHEKILQESIMDILRTVTTPNHDIRKKTLAIARRLVSHRNAHDVVNFLKKEILATEVSNDTLAVQYRGLLVEAIYECAVSFPIVANTVALLLLNFVGNDQGNSALDVMYFVRGIIQEYEHLRVTILEKLVESFSEIKLSLVYRVALWIIGEFAVDKESIAIAKSAIMTSLAPIPFVDETQKGALPSVDEENAEETPTAAFASRPVILPDGTYAQQSVLEAPGMVPDSATAEIGNATTLHALIKDGDYFLATALCNTLAKLALREVSMLGLGSPQSNVSISHAMMAMATILRYGLSPGCASPIDQDSVDRISRCIHVLLDPTSYSDVFLKQCREVFVEMLKERRSLSDATKKPEIPKTQFDEGLSIRQLKPKTGLGELDFDDEVDVSKAIGNTELGESGSTRLNRVFQLTGFSDPVYGEAYVTVHQYDIVLDILIINQTQRTLQNVVVELTTSGDLKLVERPQGHTIAPYGSVTIQAVIKVSSTESGIIFGNIAYDASGITERQLVVMNSVHLDIMDYIVPAICTDADFRTMWAEFEWENKVPVNTDIQDLEEYVQHVTDLANMNCLTERGLLSGGCDFLAVNLYARSIFGEDALVNVSVEKQSTGAIAGYIRIRSKTQGIALSLGDRITAHQRLPRKKE</sequence>
<dbReference type="InterPro" id="IPR016460">
    <property type="entry name" value="COPB1"/>
</dbReference>
<dbReference type="OMA" id="IYKNFDW"/>
<dbReference type="STRING" id="37360.A0A0G4IZU3"/>
<comment type="subcellular location">
    <subcellularLocation>
        <location evidence="10">Cytoplasm</location>
    </subcellularLocation>
    <subcellularLocation>
        <location evidence="1 10">Golgi apparatus membrane</location>
        <topology evidence="1 10">Peripheral membrane protein</topology>
        <orientation evidence="1 10">Cytoplasmic side</orientation>
    </subcellularLocation>
    <subcellularLocation>
        <location evidence="10">Cytoplasmic vesicle</location>
        <location evidence="10">COPI-coated vesicle membrane</location>
        <topology evidence="10">Peripheral membrane protein</topology>
        <orientation evidence="10">Cytoplasmic side</orientation>
    </subcellularLocation>
</comment>
<feature type="domain" description="Clathrin/coatomer adaptor adaptin-like N-terminal" evidence="11">
    <location>
        <begin position="24"/>
        <end position="468"/>
    </location>
</feature>
<evidence type="ECO:0000313" key="16">
    <source>
        <dbReference type="Proteomes" id="UP000039324"/>
    </source>
</evidence>
<feature type="domain" description="Coatomer beta subunit C-terminal" evidence="12">
    <location>
        <begin position="670"/>
        <end position="805"/>
    </location>
</feature>
<dbReference type="Gene3D" id="1.25.10.10">
    <property type="entry name" value="Leucine-rich Repeat Variant"/>
    <property type="match status" value="1"/>
</dbReference>
<evidence type="ECO:0000256" key="1">
    <source>
        <dbReference type="ARBA" id="ARBA00004255"/>
    </source>
</evidence>
<dbReference type="GO" id="GO:0030126">
    <property type="term" value="C:COPI vesicle coat"/>
    <property type="evidence" value="ECO:0007669"/>
    <property type="project" value="InterPro"/>
</dbReference>
<dbReference type="PANTHER" id="PTHR10635:SF0">
    <property type="entry name" value="COATOMER SUBUNIT BETA"/>
    <property type="match status" value="1"/>
</dbReference>
<dbReference type="PANTHER" id="PTHR10635">
    <property type="entry name" value="COATOMER SUBUNIT BETA"/>
    <property type="match status" value="1"/>
</dbReference>
<evidence type="ECO:0000256" key="2">
    <source>
        <dbReference type="ARBA" id="ARBA00022448"/>
    </source>
</evidence>
<dbReference type="GO" id="GO:0000139">
    <property type="term" value="C:Golgi membrane"/>
    <property type="evidence" value="ECO:0007669"/>
    <property type="project" value="UniProtKB-SubCell"/>
</dbReference>
<dbReference type="PIRSF" id="PIRSF005727">
    <property type="entry name" value="Coatomer_beta_subunit"/>
    <property type="match status" value="1"/>
</dbReference>
<evidence type="ECO:0000256" key="7">
    <source>
        <dbReference type="ARBA" id="ARBA00023034"/>
    </source>
</evidence>
<keyword evidence="4" id="KW-0677">Repeat</keyword>
<geneLocation type="mitochondrion" evidence="15"/>
<reference evidence="14 16" key="1">
    <citation type="submission" date="2015-02" db="EMBL/GenBank/DDBJ databases">
        <authorList>
            <person name="Chooi Y.-H."/>
        </authorList>
    </citation>
    <scope>NUCLEOTIDE SEQUENCE [LARGE SCALE GENOMIC DNA]</scope>
    <source>
        <strain evidence="14">E3</strain>
    </source>
</reference>
<dbReference type="OrthoDB" id="10261439at2759"/>
<evidence type="ECO:0000256" key="6">
    <source>
        <dbReference type="ARBA" id="ARBA00022927"/>
    </source>
</evidence>
<evidence type="ECO:0000313" key="17">
    <source>
        <dbReference type="Proteomes" id="UP000290189"/>
    </source>
</evidence>
<dbReference type="InterPro" id="IPR016024">
    <property type="entry name" value="ARM-type_fold"/>
</dbReference>
<dbReference type="InterPro" id="IPR029446">
    <property type="entry name" value="COPB1_appendage_platform_dom"/>
</dbReference>
<evidence type="ECO:0000256" key="8">
    <source>
        <dbReference type="ARBA" id="ARBA00023136"/>
    </source>
</evidence>
<keyword evidence="6 10" id="KW-0653">Protein transport</keyword>
<evidence type="ECO:0000313" key="15">
    <source>
        <dbReference type="EMBL" id="SPQ93915.1"/>
    </source>
</evidence>
<evidence type="ECO:0000256" key="3">
    <source>
        <dbReference type="ARBA" id="ARBA00022490"/>
    </source>
</evidence>
<reference evidence="15 17" key="2">
    <citation type="submission" date="2018-03" db="EMBL/GenBank/DDBJ databases">
        <authorList>
            <person name="Fogelqvist J."/>
        </authorList>
    </citation>
    <scope>NUCLEOTIDE SEQUENCE [LARGE SCALE GENOMIC DNA]</scope>
</reference>
<evidence type="ECO:0000259" key="12">
    <source>
        <dbReference type="Pfam" id="PF07718"/>
    </source>
</evidence>
<evidence type="ECO:0000256" key="5">
    <source>
        <dbReference type="ARBA" id="ARBA00022892"/>
    </source>
</evidence>
<name>A0A0G4IZU3_PLABS</name>
<dbReference type="GO" id="GO:0006891">
    <property type="term" value="P:intra-Golgi vesicle-mediated transport"/>
    <property type="evidence" value="ECO:0007669"/>
    <property type="project" value="TreeGrafter"/>
</dbReference>
<keyword evidence="15" id="KW-0496">Mitochondrion</keyword>
<comment type="function">
    <text evidence="10">The coatomer is a cytosolic protein complex that binds to dilysine motifs and reversibly associates with Golgi non-clathrin-coated vesicles, which further mediate biosynthetic protein transport from the ER, via the Golgi up to the trans Golgi network. Coatomer complex is required for budding from Golgi membranes, and is essential for the retrograde Golgi-to-ER transport of dilysine-tagged proteins.</text>
</comment>
<keyword evidence="16" id="KW-1185">Reference proteome</keyword>
<protein>
    <recommendedName>
        <fullName evidence="10">Coatomer subunit beta</fullName>
    </recommendedName>
    <alternativeName>
        <fullName evidence="10">Beta-coat protein</fullName>
    </alternativeName>
</protein>
<keyword evidence="7 10" id="KW-0333">Golgi apparatus</keyword>
<proteinExistence type="predicted"/>
<keyword evidence="3 10" id="KW-0963">Cytoplasm</keyword>
<evidence type="ECO:0000256" key="9">
    <source>
        <dbReference type="ARBA" id="ARBA00023329"/>
    </source>
</evidence>
<accession>A0A0G4IZU3</accession>
<dbReference type="AlphaFoldDB" id="A0A0G4IZU3"/>
<dbReference type="Proteomes" id="UP000039324">
    <property type="component" value="Unassembled WGS sequence"/>
</dbReference>
<comment type="subunit">
    <text evidence="10">Oligomeric complex that consists of at least the alpha, beta, beta', gamma, delta, epsilon and zeta subunits.</text>
</comment>
<dbReference type="Pfam" id="PF07718">
    <property type="entry name" value="Coatamer_beta_C"/>
    <property type="match status" value="1"/>
</dbReference>
<dbReference type="InterPro" id="IPR011989">
    <property type="entry name" value="ARM-like"/>
</dbReference>
<keyword evidence="2 10" id="KW-0813">Transport</keyword>
<evidence type="ECO:0000256" key="10">
    <source>
        <dbReference type="PIRNR" id="PIRNR005727"/>
    </source>
</evidence>
<dbReference type="InterPro" id="IPR002553">
    <property type="entry name" value="Clathrin/coatomer_adapt-like_N"/>
</dbReference>
<feature type="domain" description="Coatomer beta subunit appendage platform" evidence="13">
    <location>
        <begin position="811"/>
        <end position="938"/>
    </location>
</feature>
<dbReference type="EMBL" id="CDSF01000101">
    <property type="protein sequence ID" value="CEP00591.1"/>
    <property type="molecule type" value="Genomic_DNA"/>
</dbReference>
<dbReference type="Proteomes" id="UP000290189">
    <property type="component" value="Unassembled WGS sequence"/>
</dbReference>
<dbReference type="SUPFAM" id="SSF48371">
    <property type="entry name" value="ARM repeat"/>
    <property type="match status" value="1"/>
</dbReference>
<gene>
    <name evidence="14" type="ORF">PBRA_001645</name>
    <name evidence="15" type="ORF">PLBR_LOCUS1130</name>
</gene>
<dbReference type="InterPro" id="IPR011710">
    <property type="entry name" value="Coatomer_bsu_C"/>
</dbReference>
<dbReference type="Pfam" id="PF01602">
    <property type="entry name" value="Adaptin_N"/>
    <property type="match status" value="1"/>
</dbReference>
<evidence type="ECO:0000256" key="4">
    <source>
        <dbReference type="ARBA" id="ARBA00022737"/>
    </source>
</evidence>
<organism evidence="14 16">
    <name type="scientific">Plasmodiophora brassicae</name>
    <name type="common">Clubroot disease agent</name>
    <dbReference type="NCBI Taxonomy" id="37360"/>
    <lineage>
        <taxon>Eukaryota</taxon>
        <taxon>Sar</taxon>
        <taxon>Rhizaria</taxon>
        <taxon>Endomyxa</taxon>
        <taxon>Phytomyxea</taxon>
        <taxon>Plasmodiophorida</taxon>
        <taxon>Plasmodiophoridae</taxon>
        <taxon>Plasmodiophora</taxon>
    </lineage>
</organism>
<dbReference type="GO" id="GO:0006886">
    <property type="term" value="P:intracellular protein transport"/>
    <property type="evidence" value="ECO:0007669"/>
    <property type="project" value="InterPro"/>
</dbReference>
<keyword evidence="8 10" id="KW-0472">Membrane</keyword>